<name>X1FZS6_9ZZZZ</name>
<accession>X1FZS6</accession>
<gene>
    <name evidence="1" type="ORF">S03H2_09745</name>
</gene>
<dbReference type="AlphaFoldDB" id="X1FZS6"/>
<comment type="caution">
    <text evidence="1">The sequence shown here is derived from an EMBL/GenBank/DDBJ whole genome shotgun (WGS) entry which is preliminary data.</text>
</comment>
<dbReference type="EMBL" id="BARU01005070">
    <property type="protein sequence ID" value="GAH26278.1"/>
    <property type="molecule type" value="Genomic_DNA"/>
</dbReference>
<dbReference type="SUPFAM" id="SSF53850">
    <property type="entry name" value="Periplasmic binding protein-like II"/>
    <property type="match status" value="1"/>
</dbReference>
<evidence type="ECO:0000313" key="1">
    <source>
        <dbReference type="EMBL" id="GAH26278.1"/>
    </source>
</evidence>
<organism evidence="1">
    <name type="scientific">marine sediment metagenome</name>
    <dbReference type="NCBI Taxonomy" id="412755"/>
    <lineage>
        <taxon>unclassified sequences</taxon>
        <taxon>metagenomes</taxon>
        <taxon>ecological metagenomes</taxon>
    </lineage>
</organism>
<sequence length="54" mass="6129">MSENIEDAWKFIDWYGTAETAEVAHNELGNLPTRASLLQKFVDEEIIPGGNFIF</sequence>
<reference evidence="1" key="1">
    <citation type="journal article" date="2014" name="Front. Microbiol.">
        <title>High frequency of phylogenetically diverse reductive dehalogenase-homologous genes in deep subseafloor sedimentary metagenomes.</title>
        <authorList>
            <person name="Kawai M."/>
            <person name="Futagami T."/>
            <person name="Toyoda A."/>
            <person name="Takaki Y."/>
            <person name="Nishi S."/>
            <person name="Hori S."/>
            <person name="Arai W."/>
            <person name="Tsubouchi T."/>
            <person name="Morono Y."/>
            <person name="Uchiyama I."/>
            <person name="Ito T."/>
            <person name="Fujiyama A."/>
            <person name="Inagaki F."/>
            <person name="Takami H."/>
        </authorList>
    </citation>
    <scope>NUCLEOTIDE SEQUENCE</scope>
    <source>
        <strain evidence="1">Expedition CK06-06</strain>
    </source>
</reference>
<feature type="non-terminal residue" evidence="1">
    <location>
        <position position="54"/>
    </location>
</feature>
<dbReference type="Gene3D" id="3.40.190.10">
    <property type="entry name" value="Periplasmic binding protein-like II"/>
    <property type="match status" value="1"/>
</dbReference>
<protein>
    <submittedName>
        <fullName evidence="1">Uncharacterized protein</fullName>
    </submittedName>
</protein>
<proteinExistence type="predicted"/>